<organism evidence="1">
    <name type="scientific">Brassica napus</name>
    <name type="common">Rape</name>
    <dbReference type="NCBI Taxonomy" id="3708"/>
    <lineage>
        <taxon>Eukaryota</taxon>
        <taxon>Viridiplantae</taxon>
        <taxon>Streptophyta</taxon>
        <taxon>Embryophyta</taxon>
        <taxon>Tracheophyta</taxon>
        <taxon>Spermatophyta</taxon>
        <taxon>Magnoliopsida</taxon>
        <taxon>eudicotyledons</taxon>
        <taxon>Gunneridae</taxon>
        <taxon>Pentapetalae</taxon>
        <taxon>rosids</taxon>
        <taxon>malvids</taxon>
        <taxon>Brassicales</taxon>
        <taxon>Brassicaceae</taxon>
        <taxon>Brassiceae</taxon>
        <taxon>Brassica</taxon>
    </lineage>
</organism>
<sequence length="99" mass="11915">MDGHFHLMFGRETLLNKEVVVCFSKEKAAMVSHRLRPQTNRWRDETQRRKIAKAFPIFPILVRRWRRIWLVRHNLERMNGFNPNKGWVFVEGEVSIAAR</sequence>
<protein>
    <submittedName>
        <fullName evidence="1">(rape) hypothetical protein</fullName>
    </submittedName>
</protein>
<dbReference type="EMBL" id="HG994369">
    <property type="protein sequence ID" value="CAF1923702.1"/>
    <property type="molecule type" value="Genomic_DNA"/>
</dbReference>
<name>A0A816KVI0_BRANA</name>
<accession>A0A816KVI0</accession>
<evidence type="ECO:0000313" key="1">
    <source>
        <dbReference type="EMBL" id="CAF1923702.1"/>
    </source>
</evidence>
<dbReference type="AlphaFoldDB" id="A0A816KVI0"/>
<dbReference type="Proteomes" id="UP001295469">
    <property type="component" value="Chromosome C05"/>
</dbReference>
<gene>
    <name evidence="1" type="ORF">DARMORV10_C05P02790.1</name>
</gene>
<proteinExistence type="predicted"/>
<reference evidence="1" key="1">
    <citation type="submission" date="2021-01" db="EMBL/GenBank/DDBJ databases">
        <authorList>
            <consortium name="Genoscope - CEA"/>
            <person name="William W."/>
        </authorList>
    </citation>
    <scope>NUCLEOTIDE SEQUENCE</scope>
</reference>